<evidence type="ECO:0000313" key="3">
    <source>
        <dbReference type="Proteomes" id="UP001153069"/>
    </source>
</evidence>
<feature type="compositionally biased region" description="Polar residues" evidence="1">
    <location>
        <begin position="1015"/>
        <end position="1028"/>
    </location>
</feature>
<feature type="compositionally biased region" description="Low complexity" evidence="1">
    <location>
        <begin position="957"/>
        <end position="968"/>
    </location>
</feature>
<feature type="compositionally biased region" description="Polar residues" evidence="1">
    <location>
        <begin position="1156"/>
        <end position="1172"/>
    </location>
</feature>
<feature type="region of interest" description="Disordered" evidence="1">
    <location>
        <begin position="1"/>
        <end position="84"/>
    </location>
</feature>
<feature type="compositionally biased region" description="Low complexity" evidence="1">
    <location>
        <begin position="1139"/>
        <end position="1151"/>
    </location>
</feature>
<reference evidence="2" key="1">
    <citation type="submission" date="2020-06" db="EMBL/GenBank/DDBJ databases">
        <authorList>
            <consortium name="Plant Systems Biology data submission"/>
        </authorList>
    </citation>
    <scope>NUCLEOTIDE SEQUENCE</scope>
    <source>
        <strain evidence="2">D6</strain>
    </source>
</reference>
<dbReference type="EMBL" id="CAICTM010000036">
    <property type="protein sequence ID" value="CAB9498345.1"/>
    <property type="molecule type" value="Genomic_DNA"/>
</dbReference>
<feature type="region of interest" description="Disordered" evidence="1">
    <location>
        <begin position="848"/>
        <end position="1187"/>
    </location>
</feature>
<feature type="compositionally biased region" description="Acidic residues" evidence="1">
    <location>
        <begin position="771"/>
        <end position="780"/>
    </location>
</feature>
<organism evidence="2 3">
    <name type="scientific">Seminavis robusta</name>
    <dbReference type="NCBI Taxonomy" id="568900"/>
    <lineage>
        <taxon>Eukaryota</taxon>
        <taxon>Sar</taxon>
        <taxon>Stramenopiles</taxon>
        <taxon>Ochrophyta</taxon>
        <taxon>Bacillariophyta</taxon>
        <taxon>Bacillariophyceae</taxon>
        <taxon>Bacillariophycidae</taxon>
        <taxon>Naviculales</taxon>
        <taxon>Naviculaceae</taxon>
        <taxon>Seminavis</taxon>
    </lineage>
</organism>
<proteinExistence type="predicted"/>
<feature type="compositionally biased region" description="Polar residues" evidence="1">
    <location>
        <begin position="993"/>
        <end position="1006"/>
    </location>
</feature>
<feature type="compositionally biased region" description="Basic and acidic residues" evidence="1">
    <location>
        <begin position="153"/>
        <end position="163"/>
    </location>
</feature>
<feature type="compositionally biased region" description="Polar residues" evidence="1">
    <location>
        <begin position="1105"/>
        <end position="1124"/>
    </location>
</feature>
<feature type="compositionally biased region" description="Low complexity" evidence="1">
    <location>
        <begin position="38"/>
        <end position="48"/>
    </location>
</feature>
<protein>
    <submittedName>
        <fullName evidence="2">Uncharacterized protein</fullName>
    </submittedName>
</protein>
<feature type="compositionally biased region" description="Low complexity" evidence="1">
    <location>
        <begin position="65"/>
        <end position="79"/>
    </location>
</feature>
<evidence type="ECO:0000313" key="2">
    <source>
        <dbReference type="EMBL" id="CAB9498345.1"/>
    </source>
</evidence>
<feature type="compositionally biased region" description="Polar residues" evidence="1">
    <location>
        <begin position="7"/>
        <end position="16"/>
    </location>
</feature>
<feature type="compositionally biased region" description="Low complexity" evidence="1">
    <location>
        <begin position="1030"/>
        <end position="1095"/>
    </location>
</feature>
<feature type="region of interest" description="Disordered" evidence="1">
    <location>
        <begin position="765"/>
        <end position="795"/>
    </location>
</feature>
<evidence type="ECO:0000256" key="1">
    <source>
        <dbReference type="SAM" id="MobiDB-lite"/>
    </source>
</evidence>
<feature type="compositionally biased region" description="Polar residues" evidence="1">
    <location>
        <begin position="49"/>
        <end position="64"/>
    </location>
</feature>
<feature type="compositionally biased region" description="Polar residues" evidence="1">
    <location>
        <begin position="865"/>
        <end position="943"/>
    </location>
</feature>
<feature type="region of interest" description="Disordered" evidence="1">
    <location>
        <begin position="148"/>
        <end position="194"/>
    </location>
</feature>
<accession>A0A9N8DAQ7</accession>
<sequence length="1241" mass="129223">MSDDSENPNSTTSSGGKDNDGEDLASSYASLFADSRPNHGSNINNHNNRSQQLAGMFQQSFAARNSTNNKSINHISSSNLDLREDEWSERSSFADESQRFHDSNLEELAAKALAKRQAEESKKAKKKFKTFASQVMQVMRVAKFQANTYDNTPKQEEEQHENVDKDDENSEKSELGTTDNVETRYTGPEAEEEDEIDLTAAVVVPEEGEDTAENRKTTMTKSYSKNLLNLQRESKLTLEELEAELENNSEGYSVSTIDSAEQEARDRENKLWIGIMWGIILSKSAEFIASYIVGGILKIFKWIRRCCGDSGPEDDAIGVVGDGVGDAIDDVNLITQGTGGGGFIPPPPGGQAMTGQMATQAASNAASGVSSGATAVAPPPPTGGGLVNTVANAISQAGVAAQAGAVVGVAAVAAAGLSTGIASTRSAAPPMEPVGNYTQMWIPPQCPTPSEPKEGYVELNLQGLPDGAIDDYKEEMEDMFRDVYNNITGMCLDPYNRVLHNATLNSYEIIEEGQGDEPSVMGTYWLATVNCSSCPDYEPLFQANTSPGSEDDTRIKDIEEELNMTVGLAGNQTPANTTTALASNRKRRFLQESPALAEFLPVFATTFEFIFRRFLIQEGVIQESEPDNSTTKGSTMKVVLVTSRASPSLQNELNGTEPEIVATFGETDLEEYIEFVEAKNGTVRNPFIQAELADLSNCFESNNALSGAEAESCERLQSLVNDESNEIDSQMILECAADPSAPHCQEILDTALEVLASETAISLLVSSEDQASNEDNGDSTEDSRQETNGQSTPASFGYQEVSLPVASPMSGSLGAPTILDMPGDTSVLQDEFQGDALLAMPSEVSGLVSTPSATATETSEGTPSNSAPTQLANPMGPSSVTTAQAASDSGQSPTGASPQPEATATAPSTTVSEQQPNSGSTLSENEPGTVASGPSSPESSNMLGGSPVAQPDNAAPSNNALNGGMSSSSGGGNDMPANPDSNTETEAVPGFAPQSSAGNMPVTTPNGAPAAGSALSPTNQGEVGNMNSVAPAMLPGLPPAGTMASSSTAPDAAAASASPNVVAFSGAPVVPASSPPGGATPAVAGAPSSGAVVSTESPVVASPVTGPSSSGATPNDIPSPTLVDSSPDDENTAVPIVATSEPTPEPTSGPTIDPSIEQTLENTAQQVVPTSKPSLETTLGSTSSLSEPTISPTLVTCDFFTVETMCNVTFSSETASVSDFELEDTFNASYAALQKAGQKSR</sequence>
<name>A0A9N8DAQ7_9STRA</name>
<feature type="compositionally biased region" description="Low complexity" evidence="1">
    <location>
        <begin position="849"/>
        <end position="864"/>
    </location>
</feature>
<comment type="caution">
    <text evidence="2">The sequence shown here is derived from an EMBL/GenBank/DDBJ whole genome shotgun (WGS) entry which is preliminary data.</text>
</comment>
<keyword evidence="3" id="KW-1185">Reference proteome</keyword>
<feature type="compositionally biased region" description="Low complexity" evidence="1">
    <location>
        <begin position="1173"/>
        <end position="1187"/>
    </location>
</feature>
<gene>
    <name evidence="2" type="ORF">SEMRO_36_G022770.1</name>
</gene>
<dbReference type="AlphaFoldDB" id="A0A9N8DAQ7"/>
<dbReference type="Proteomes" id="UP001153069">
    <property type="component" value="Unassembled WGS sequence"/>
</dbReference>